<dbReference type="AlphaFoldDB" id="A0A4Y7JSF3"/>
<evidence type="ECO:0000313" key="6">
    <source>
        <dbReference type="EMBL" id="RZC63647.1"/>
    </source>
</evidence>
<accession>A0A4Y7JSF3</accession>
<sequence length="415" mass="45846">MGYSRFFFCSLILIISMLNSSFSSLFDSTPVRVPKNQNITLMGDAHFQEDGRLFLTSTSSSPPPSSSSFIRVGRALYTDPIRFMNSSNNPTTASFISKSTFTITPDFSRYHPLFGDGFTFIIASKSNTIGNAFGYMGLSNQSSQEQGTYIAVEFDTSFDPNLEDVSDNHIRIDVSSVLSYPIVDSTPTGFSLKNVSKTTIWIEYSDPEKLMKIWLSYDAEAIPIRPILAARMDLSTYIEELMFVGFTASSGKFGSSRHIIHSWHFKTYPSPFDTSFSLRSKEEGSDLAGGAGSTLMMIFGALICMLIIRMMFFSRDRSVGADQITSSALTDAPVVATKNPTKIVDVKKNKARRNDNGRLPATAPAPISEKEAEVMAFRIAQAKGVTQMSASLSKGTIDNARDKFLRLLEKMPKQP</sequence>
<evidence type="ECO:0000256" key="1">
    <source>
        <dbReference type="ARBA" id="ARBA00007606"/>
    </source>
</evidence>
<dbReference type="GO" id="GO:0030246">
    <property type="term" value="F:carbohydrate binding"/>
    <property type="evidence" value="ECO:0007669"/>
    <property type="project" value="UniProtKB-KW"/>
</dbReference>
<dbReference type="Gene3D" id="2.60.120.200">
    <property type="match status" value="1"/>
</dbReference>
<gene>
    <name evidence="6" type="ORF">C5167_025387</name>
</gene>
<dbReference type="PANTHER" id="PTHR32401:SF48">
    <property type="entry name" value="LEGUME LECTIN DOMAIN-CONTAINING PROTEIN"/>
    <property type="match status" value="1"/>
</dbReference>
<dbReference type="Gramene" id="RZC63647">
    <property type="protein sequence ID" value="RZC63647"/>
    <property type="gene ID" value="C5167_025387"/>
</dbReference>
<feature type="chain" id="PRO_5021335046" description="Legume lectin domain-containing protein" evidence="4">
    <location>
        <begin position="24"/>
        <end position="415"/>
    </location>
</feature>
<dbReference type="Pfam" id="PF00139">
    <property type="entry name" value="Lectin_legB"/>
    <property type="match status" value="1"/>
</dbReference>
<proteinExistence type="inferred from homology"/>
<protein>
    <recommendedName>
        <fullName evidence="5">Legume lectin domain-containing protein</fullName>
    </recommendedName>
</protein>
<dbReference type="SUPFAM" id="SSF49899">
    <property type="entry name" value="Concanavalin A-like lectins/glucanases"/>
    <property type="match status" value="1"/>
</dbReference>
<keyword evidence="3" id="KW-0812">Transmembrane</keyword>
<evidence type="ECO:0000256" key="2">
    <source>
        <dbReference type="ARBA" id="ARBA00022734"/>
    </source>
</evidence>
<keyword evidence="7" id="KW-1185">Reference proteome</keyword>
<evidence type="ECO:0000313" key="7">
    <source>
        <dbReference type="Proteomes" id="UP000316621"/>
    </source>
</evidence>
<evidence type="ECO:0000256" key="4">
    <source>
        <dbReference type="SAM" id="SignalP"/>
    </source>
</evidence>
<keyword evidence="4" id="KW-0732">Signal</keyword>
<dbReference type="InterPro" id="IPR050258">
    <property type="entry name" value="Leguminous_Lectin"/>
</dbReference>
<feature type="transmembrane region" description="Helical" evidence="3">
    <location>
        <begin position="287"/>
        <end position="308"/>
    </location>
</feature>
<evidence type="ECO:0000256" key="3">
    <source>
        <dbReference type="SAM" id="Phobius"/>
    </source>
</evidence>
<keyword evidence="3" id="KW-0472">Membrane</keyword>
<dbReference type="CDD" id="cd06899">
    <property type="entry name" value="lectin_legume_LecRK_Arcelin_ConA"/>
    <property type="match status" value="1"/>
</dbReference>
<reference evidence="6 7" key="1">
    <citation type="journal article" date="2018" name="Science">
        <title>The opium poppy genome and morphinan production.</title>
        <authorList>
            <person name="Guo L."/>
            <person name="Winzer T."/>
            <person name="Yang X."/>
            <person name="Li Y."/>
            <person name="Ning Z."/>
            <person name="He Z."/>
            <person name="Teodor R."/>
            <person name="Lu Y."/>
            <person name="Bowser T.A."/>
            <person name="Graham I.A."/>
            <person name="Ye K."/>
        </authorList>
    </citation>
    <scope>NUCLEOTIDE SEQUENCE [LARGE SCALE GENOMIC DNA]</scope>
    <source>
        <strain evidence="7">cv. HN1</strain>
        <tissue evidence="6">Leaves</tissue>
    </source>
</reference>
<dbReference type="OrthoDB" id="1856421at2759"/>
<dbReference type="Proteomes" id="UP000316621">
    <property type="component" value="Chromosome 5"/>
</dbReference>
<dbReference type="InterPro" id="IPR019825">
    <property type="entry name" value="Lectin_legB_Mn/Ca_BS"/>
</dbReference>
<dbReference type="PANTHER" id="PTHR32401">
    <property type="entry name" value="CONCANAVALIN A-LIKE LECTIN FAMILY PROTEIN"/>
    <property type="match status" value="1"/>
</dbReference>
<dbReference type="InterPro" id="IPR013320">
    <property type="entry name" value="ConA-like_dom_sf"/>
</dbReference>
<dbReference type="EMBL" id="CM010719">
    <property type="protein sequence ID" value="RZC63647.1"/>
    <property type="molecule type" value="Genomic_DNA"/>
</dbReference>
<feature type="domain" description="Legume lectin" evidence="5">
    <location>
        <begin position="35"/>
        <end position="268"/>
    </location>
</feature>
<dbReference type="PROSITE" id="PS00307">
    <property type="entry name" value="LECTIN_LEGUME_BETA"/>
    <property type="match status" value="1"/>
</dbReference>
<comment type="similarity">
    <text evidence="1">Belongs to the leguminous lectin family.</text>
</comment>
<keyword evidence="3" id="KW-1133">Transmembrane helix</keyword>
<name>A0A4Y7JSF3_PAPSO</name>
<feature type="signal peptide" evidence="4">
    <location>
        <begin position="1"/>
        <end position="23"/>
    </location>
</feature>
<organism evidence="6 7">
    <name type="scientific">Papaver somniferum</name>
    <name type="common">Opium poppy</name>
    <dbReference type="NCBI Taxonomy" id="3469"/>
    <lineage>
        <taxon>Eukaryota</taxon>
        <taxon>Viridiplantae</taxon>
        <taxon>Streptophyta</taxon>
        <taxon>Embryophyta</taxon>
        <taxon>Tracheophyta</taxon>
        <taxon>Spermatophyta</taxon>
        <taxon>Magnoliopsida</taxon>
        <taxon>Ranunculales</taxon>
        <taxon>Papaveraceae</taxon>
        <taxon>Papaveroideae</taxon>
        <taxon>Papaver</taxon>
    </lineage>
</organism>
<dbReference type="InterPro" id="IPR001220">
    <property type="entry name" value="Legume_lectin_dom"/>
</dbReference>
<keyword evidence="2" id="KW-0430">Lectin</keyword>
<evidence type="ECO:0000259" key="5">
    <source>
        <dbReference type="Pfam" id="PF00139"/>
    </source>
</evidence>